<gene>
    <name evidence="2" type="ORF">D0Z08_06720</name>
</gene>
<organism evidence="2 3">
    <name type="scientific">Nocardioides immobilis</name>
    <dbReference type="NCBI Taxonomy" id="2049295"/>
    <lineage>
        <taxon>Bacteria</taxon>
        <taxon>Bacillati</taxon>
        <taxon>Actinomycetota</taxon>
        <taxon>Actinomycetes</taxon>
        <taxon>Propionibacteriales</taxon>
        <taxon>Nocardioidaceae</taxon>
        <taxon>Nocardioides</taxon>
    </lineage>
</organism>
<evidence type="ECO:0000313" key="2">
    <source>
        <dbReference type="EMBL" id="RHW27968.1"/>
    </source>
</evidence>
<dbReference type="Proteomes" id="UP000283644">
    <property type="component" value="Unassembled WGS sequence"/>
</dbReference>
<evidence type="ECO:0000256" key="1">
    <source>
        <dbReference type="SAM" id="MobiDB-lite"/>
    </source>
</evidence>
<proteinExistence type="predicted"/>
<comment type="caution">
    <text evidence="2">The sequence shown here is derived from an EMBL/GenBank/DDBJ whole genome shotgun (WGS) entry which is preliminary data.</text>
</comment>
<evidence type="ECO:0008006" key="4">
    <source>
        <dbReference type="Google" id="ProtNLM"/>
    </source>
</evidence>
<dbReference type="EMBL" id="QXGH01000011">
    <property type="protein sequence ID" value="RHW27968.1"/>
    <property type="molecule type" value="Genomic_DNA"/>
</dbReference>
<name>A0A417Y5J8_9ACTN</name>
<dbReference type="OrthoDB" id="4328209at2"/>
<protein>
    <recommendedName>
        <fullName evidence="4">DUF4367 domain-containing protein</fullName>
    </recommendedName>
</protein>
<dbReference type="AlphaFoldDB" id="A0A417Y5J8"/>
<reference evidence="2 3" key="1">
    <citation type="submission" date="2018-09" db="EMBL/GenBank/DDBJ databases">
        <title>Genome sequencing of Nocardioides immobilis CCTCC AB 2017083 for comparison to Nocardioides silvaticus.</title>
        <authorList>
            <person name="Li C."/>
            <person name="Wang G."/>
        </authorList>
    </citation>
    <scope>NUCLEOTIDE SEQUENCE [LARGE SCALE GENOMIC DNA]</scope>
    <source>
        <strain evidence="2 3">CCTCC AB 2017083</strain>
    </source>
</reference>
<evidence type="ECO:0000313" key="3">
    <source>
        <dbReference type="Proteomes" id="UP000283644"/>
    </source>
</evidence>
<accession>A0A417Y5J8</accession>
<keyword evidence="3" id="KW-1185">Reference proteome</keyword>
<dbReference type="RefSeq" id="WP_118923918.1">
    <property type="nucleotide sequence ID" value="NZ_QXGH01000011.1"/>
</dbReference>
<feature type="region of interest" description="Disordered" evidence="1">
    <location>
        <begin position="76"/>
        <end position="95"/>
    </location>
</feature>
<sequence>MIERELAALADRVAPDLEPNLPERVLARLDERRPRNRRGVVAAVVAAAAASTLLVPQVRAAAADLLGVAGIEISSETPDAPVEPRSPLPDPQPASVADARAAVDFAVGVPARLGPPDEVTVADDGRVVSMSWRDGVLLDQFDGRLGPVFSKEVGTTGAEVVRVAGARAFWIGAAHDLTYVDRDGDEVPMTARLAGRSLVWESGGVTFRLEGEGLDVAGATAIARSVR</sequence>